<gene>
    <name evidence="1" type="ORF">NCTC11429_00674</name>
</gene>
<dbReference type="EMBL" id="LR590484">
    <property type="protein sequence ID" value="VTR30561.1"/>
    <property type="molecule type" value="Genomic_DNA"/>
</dbReference>
<evidence type="ECO:0000313" key="1">
    <source>
        <dbReference type="EMBL" id="VTR30561.1"/>
    </source>
</evidence>
<name>A0A4U9UM32_9SPHI</name>
<proteinExistence type="predicted"/>
<reference evidence="1 2" key="1">
    <citation type="submission" date="2019-05" db="EMBL/GenBank/DDBJ databases">
        <authorList>
            <consortium name="Pathogen Informatics"/>
        </authorList>
    </citation>
    <scope>NUCLEOTIDE SEQUENCE [LARGE SCALE GENOMIC DNA]</scope>
    <source>
        <strain evidence="1 2">NCTC11429</strain>
    </source>
</reference>
<sequence length="206" mass="24714">MLLVLKRTRSELLYRKNLIVFNLKFLDVCSAMKYHLKYWLHYLLSHSRHGTHSPFVYKLVDEVIYQDEPPEAYLQLPAGVKCWRKVERKKYLLISRLLKAFAYDQFALMVDEDAVDYRDLFERQCGNYSFRNISYIDQDNPVTDFVAAARDRDMLIVNEPHLNTARELYWNKLKVDDRVVVTVDLYHLGLVFFRAGQRKENFFIRF</sequence>
<protein>
    <submittedName>
        <fullName evidence="1">Uncharacterized protein</fullName>
    </submittedName>
</protein>
<dbReference type="STRING" id="1123265.GCA_000686625_03077"/>
<organism evidence="1 2">
    <name type="scientific">Sphingobacterium thalpophilum</name>
    <dbReference type="NCBI Taxonomy" id="259"/>
    <lineage>
        <taxon>Bacteria</taxon>
        <taxon>Pseudomonadati</taxon>
        <taxon>Bacteroidota</taxon>
        <taxon>Sphingobacteriia</taxon>
        <taxon>Sphingobacteriales</taxon>
        <taxon>Sphingobacteriaceae</taxon>
        <taxon>Sphingobacterium</taxon>
    </lineage>
</organism>
<dbReference type="Proteomes" id="UP000308196">
    <property type="component" value="Chromosome"/>
</dbReference>
<dbReference type="KEGG" id="stha:NCTC11429_00674"/>
<evidence type="ECO:0000313" key="2">
    <source>
        <dbReference type="Proteomes" id="UP000308196"/>
    </source>
</evidence>
<dbReference type="AlphaFoldDB" id="A0A4U9UM32"/>
<accession>A0A4U9UM32</accession>